<dbReference type="GO" id="GO:0008017">
    <property type="term" value="F:microtubule binding"/>
    <property type="evidence" value="ECO:0007669"/>
    <property type="project" value="TreeGrafter"/>
</dbReference>
<reference evidence="2" key="1">
    <citation type="submission" date="2019-09" db="EMBL/GenBank/DDBJ databases">
        <title>Bird 10,000 Genomes (B10K) Project - Family phase.</title>
        <authorList>
            <person name="Zhang G."/>
        </authorList>
    </citation>
    <scope>NUCLEOTIDE SEQUENCE</scope>
    <source>
        <strain evidence="2">B10K-DU-002-48</strain>
        <tissue evidence="2">Muscle</tissue>
    </source>
</reference>
<evidence type="ECO:0000313" key="3">
    <source>
        <dbReference type="Proteomes" id="UP000632118"/>
    </source>
</evidence>
<dbReference type="PANTHER" id="PTHR21567">
    <property type="entry name" value="CLASP"/>
    <property type="match status" value="1"/>
</dbReference>
<dbReference type="EMBL" id="WAAD01034939">
    <property type="protein sequence ID" value="NWH53311.1"/>
    <property type="molecule type" value="Genomic_DNA"/>
</dbReference>
<organism evidence="2 3">
    <name type="scientific">Fregata magnificens</name>
    <name type="common">Magnificent frigatebird</name>
    <dbReference type="NCBI Taxonomy" id="37042"/>
    <lineage>
        <taxon>Eukaryota</taxon>
        <taxon>Metazoa</taxon>
        <taxon>Chordata</taxon>
        <taxon>Craniata</taxon>
        <taxon>Vertebrata</taxon>
        <taxon>Euteleostomi</taxon>
        <taxon>Archelosauria</taxon>
        <taxon>Archosauria</taxon>
        <taxon>Dinosauria</taxon>
        <taxon>Saurischia</taxon>
        <taxon>Theropoda</taxon>
        <taxon>Coelurosauria</taxon>
        <taxon>Aves</taxon>
        <taxon>Neognathae</taxon>
        <taxon>Neoaves</taxon>
        <taxon>Aequornithes</taxon>
        <taxon>Suliformes</taxon>
        <taxon>Fregatidae</taxon>
        <taxon>Fregata</taxon>
    </lineage>
</organism>
<accession>A0A850WAV1</accession>
<dbReference type="GO" id="GO:0005881">
    <property type="term" value="C:cytoplasmic microtubule"/>
    <property type="evidence" value="ECO:0007669"/>
    <property type="project" value="TreeGrafter"/>
</dbReference>
<keyword evidence="3" id="KW-1185">Reference proteome</keyword>
<dbReference type="SMART" id="SM01349">
    <property type="entry name" value="TOG"/>
    <property type="match status" value="1"/>
</dbReference>
<dbReference type="InterPro" id="IPR024395">
    <property type="entry name" value="CLASP_N_dom"/>
</dbReference>
<dbReference type="InterPro" id="IPR016024">
    <property type="entry name" value="ARM-type_fold"/>
</dbReference>
<dbReference type="Pfam" id="PF12348">
    <property type="entry name" value="CLASP_N"/>
    <property type="match status" value="1"/>
</dbReference>
<dbReference type="GO" id="GO:0005929">
    <property type="term" value="C:cilium"/>
    <property type="evidence" value="ECO:0007669"/>
    <property type="project" value="TreeGrafter"/>
</dbReference>
<proteinExistence type="predicted"/>
<feature type="non-terminal residue" evidence="2">
    <location>
        <position position="1"/>
    </location>
</feature>
<name>A0A850WAV1_FREMA</name>
<dbReference type="GO" id="GO:0000226">
    <property type="term" value="P:microtubule cytoskeleton organization"/>
    <property type="evidence" value="ECO:0007669"/>
    <property type="project" value="TreeGrafter"/>
</dbReference>
<dbReference type="InterPro" id="IPR034085">
    <property type="entry name" value="TOG"/>
</dbReference>
<dbReference type="AlphaFoldDB" id="A0A850WAV1"/>
<evidence type="ECO:0000313" key="2">
    <source>
        <dbReference type="EMBL" id="NWH53311.1"/>
    </source>
</evidence>
<sequence>PQQGLLNVLTWLSSDDWQQKAKALFSVRCLAICHSEVLLCRLHDVSLAVTKEVNNLRSKVSHFAISTLGELFRTMKKHMDHEVDEVARVLLQKMGDSSEFIQKAASRSLGIMVGSVTPARAMTALMASGVQHRNVLVRKCAAEHLLTTMELIGAEKLLSGTRDSTELLVRTLVKLAQDCHQDTRCYGRKMLNILTSHRKFDRYLKQSVPSRDL</sequence>
<dbReference type="SUPFAM" id="SSF48371">
    <property type="entry name" value="ARM repeat"/>
    <property type="match status" value="1"/>
</dbReference>
<comment type="caution">
    <text evidence="2">The sequence shown here is derived from an EMBL/GenBank/DDBJ whole genome shotgun (WGS) entry which is preliminary data.</text>
</comment>
<feature type="domain" description="TOG" evidence="1">
    <location>
        <begin position="4"/>
        <end position="213"/>
    </location>
</feature>
<feature type="non-terminal residue" evidence="2">
    <location>
        <position position="213"/>
    </location>
</feature>
<evidence type="ECO:0000259" key="1">
    <source>
        <dbReference type="SMART" id="SM01349"/>
    </source>
</evidence>
<dbReference type="Gene3D" id="1.25.10.10">
    <property type="entry name" value="Leucine-rich Repeat Variant"/>
    <property type="match status" value="1"/>
</dbReference>
<dbReference type="Proteomes" id="UP000632118">
    <property type="component" value="Unassembled WGS sequence"/>
</dbReference>
<dbReference type="PANTHER" id="PTHR21567:SF42">
    <property type="entry name" value="TOG ARRAY REGULATOR OF AXONEMAL MICROTUBULES PROTEIN 2"/>
    <property type="match status" value="1"/>
</dbReference>
<protein>
    <submittedName>
        <fullName evidence="2">TGRM2 protein</fullName>
    </submittedName>
</protein>
<dbReference type="InterPro" id="IPR011989">
    <property type="entry name" value="ARM-like"/>
</dbReference>
<dbReference type="OrthoDB" id="63891at2759"/>
<gene>
    <name evidence="2" type="primary">Togaram2_0</name>
    <name evidence="2" type="ORF">FREMAG_R08523</name>
</gene>